<sequence>MNAARVPETGALRKCHRHSPGLRRGITGDDRGETGALPHGECWRCYGIPGLCRDAVGFRRGTTGDNGGYTGTLPAFTGALPTTTGALPGLDRDKPDSSGLVSALKKCLRIIPVLAGQPALANQDRPGLYRQK</sequence>
<proteinExistence type="predicted"/>
<organism evidence="2 3">
    <name type="scientific">Dreissena polymorpha</name>
    <name type="common">Zebra mussel</name>
    <name type="synonym">Mytilus polymorpha</name>
    <dbReference type="NCBI Taxonomy" id="45954"/>
    <lineage>
        <taxon>Eukaryota</taxon>
        <taxon>Metazoa</taxon>
        <taxon>Spiralia</taxon>
        <taxon>Lophotrochozoa</taxon>
        <taxon>Mollusca</taxon>
        <taxon>Bivalvia</taxon>
        <taxon>Autobranchia</taxon>
        <taxon>Heteroconchia</taxon>
        <taxon>Euheterodonta</taxon>
        <taxon>Imparidentia</taxon>
        <taxon>Neoheterodontei</taxon>
        <taxon>Myida</taxon>
        <taxon>Dreissenoidea</taxon>
        <taxon>Dreissenidae</taxon>
        <taxon>Dreissena</taxon>
    </lineage>
</organism>
<dbReference type="EMBL" id="JAIWYP010000004">
    <property type="protein sequence ID" value="KAH3839106.1"/>
    <property type="molecule type" value="Genomic_DNA"/>
</dbReference>
<comment type="caution">
    <text evidence="2">The sequence shown here is derived from an EMBL/GenBank/DDBJ whole genome shotgun (WGS) entry which is preliminary data.</text>
</comment>
<gene>
    <name evidence="2" type="ORF">DPMN_112529</name>
</gene>
<feature type="region of interest" description="Disordered" evidence="1">
    <location>
        <begin position="1"/>
        <end position="33"/>
    </location>
</feature>
<name>A0A9D4KG99_DREPO</name>
<evidence type="ECO:0000313" key="3">
    <source>
        <dbReference type="Proteomes" id="UP000828390"/>
    </source>
</evidence>
<protein>
    <submittedName>
        <fullName evidence="2">Uncharacterized protein</fullName>
    </submittedName>
</protein>
<accession>A0A9D4KG99</accession>
<reference evidence="2" key="1">
    <citation type="journal article" date="2019" name="bioRxiv">
        <title>The Genome of the Zebra Mussel, Dreissena polymorpha: A Resource for Invasive Species Research.</title>
        <authorList>
            <person name="McCartney M.A."/>
            <person name="Auch B."/>
            <person name="Kono T."/>
            <person name="Mallez S."/>
            <person name="Zhang Y."/>
            <person name="Obille A."/>
            <person name="Becker A."/>
            <person name="Abrahante J.E."/>
            <person name="Garbe J."/>
            <person name="Badalamenti J.P."/>
            <person name="Herman A."/>
            <person name="Mangelson H."/>
            <person name="Liachko I."/>
            <person name="Sullivan S."/>
            <person name="Sone E.D."/>
            <person name="Koren S."/>
            <person name="Silverstein K.A.T."/>
            <person name="Beckman K.B."/>
            <person name="Gohl D.M."/>
        </authorList>
    </citation>
    <scope>NUCLEOTIDE SEQUENCE</scope>
    <source>
        <strain evidence="2">Duluth1</strain>
        <tissue evidence="2">Whole animal</tissue>
    </source>
</reference>
<keyword evidence="3" id="KW-1185">Reference proteome</keyword>
<evidence type="ECO:0000256" key="1">
    <source>
        <dbReference type="SAM" id="MobiDB-lite"/>
    </source>
</evidence>
<dbReference type="AlphaFoldDB" id="A0A9D4KG99"/>
<evidence type="ECO:0000313" key="2">
    <source>
        <dbReference type="EMBL" id="KAH3839106.1"/>
    </source>
</evidence>
<dbReference type="Proteomes" id="UP000828390">
    <property type="component" value="Unassembled WGS sequence"/>
</dbReference>
<reference evidence="2" key="2">
    <citation type="submission" date="2020-11" db="EMBL/GenBank/DDBJ databases">
        <authorList>
            <person name="McCartney M.A."/>
            <person name="Auch B."/>
            <person name="Kono T."/>
            <person name="Mallez S."/>
            <person name="Becker A."/>
            <person name="Gohl D.M."/>
            <person name="Silverstein K.A.T."/>
            <person name="Koren S."/>
            <person name="Bechman K.B."/>
            <person name="Herman A."/>
            <person name="Abrahante J.E."/>
            <person name="Garbe J."/>
        </authorList>
    </citation>
    <scope>NUCLEOTIDE SEQUENCE</scope>
    <source>
        <strain evidence="2">Duluth1</strain>
        <tissue evidence="2">Whole animal</tissue>
    </source>
</reference>